<feature type="transmembrane region" description="Helical" evidence="1">
    <location>
        <begin position="147"/>
        <end position="169"/>
    </location>
</feature>
<protein>
    <submittedName>
        <fullName evidence="2">PepSY domain-containing protein</fullName>
    </submittedName>
</protein>
<dbReference type="PANTHER" id="PTHR34219">
    <property type="entry name" value="IRON-REGULATED INNER MEMBRANE PROTEIN-RELATED"/>
    <property type="match status" value="1"/>
</dbReference>
<dbReference type="EMBL" id="QWGA01000008">
    <property type="protein sequence ID" value="RIJ27558.1"/>
    <property type="molecule type" value="Genomic_DNA"/>
</dbReference>
<evidence type="ECO:0000313" key="2">
    <source>
        <dbReference type="EMBL" id="RIJ27558.1"/>
    </source>
</evidence>
<keyword evidence="1" id="KW-0472">Membrane</keyword>
<gene>
    <name evidence="2" type="ORF">D1222_14280</name>
</gene>
<evidence type="ECO:0000313" key="3">
    <source>
        <dbReference type="Proteomes" id="UP000265845"/>
    </source>
</evidence>
<proteinExistence type="predicted"/>
<dbReference type="RefSeq" id="WP_119454935.1">
    <property type="nucleotide sequence ID" value="NZ_QWGA01000008.1"/>
</dbReference>
<dbReference type="OrthoDB" id="9776609at2"/>
<keyword evidence="1" id="KW-1133">Transmembrane helix</keyword>
<keyword evidence="1" id="KW-0812">Transmembrane</keyword>
<dbReference type="InterPro" id="IPR005625">
    <property type="entry name" value="PepSY-ass_TM"/>
</dbReference>
<accession>A0A399R842</accession>
<dbReference type="Proteomes" id="UP000265845">
    <property type="component" value="Unassembled WGS sequence"/>
</dbReference>
<dbReference type="Pfam" id="PF03929">
    <property type="entry name" value="PepSY_TM"/>
    <property type="match status" value="1"/>
</dbReference>
<feature type="transmembrane region" description="Helical" evidence="1">
    <location>
        <begin position="416"/>
        <end position="434"/>
    </location>
</feature>
<dbReference type="PANTHER" id="PTHR34219:SF3">
    <property type="entry name" value="BLL7967 PROTEIN"/>
    <property type="match status" value="1"/>
</dbReference>
<feature type="transmembrane region" description="Helical" evidence="1">
    <location>
        <begin position="351"/>
        <end position="373"/>
    </location>
</feature>
<feature type="transmembrane region" description="Helical" evidence="1">
    <location>
        <begin position="441"/>
        <end position="459"/>
    </location>
</feature>
<feature type="transmembrane region" description="Helical" evidence="1">
    <location>
        <begin position="471"/>
        <end position="489"/>
    </location>
</feature>
<reference evidence="2 3" key="1">
    <citation type="submission" date="2018-08" db="EMBL/GenBank/DDBJ databases">
        <title>Henriciella mobilis sp. nov., isolated from seawater.</title>
        <authorList>
            <person name="Cheng H."/>
            <person name="Wu Y.-H."/>
            <person name="Xu X.-W."/>
            <person name="Guo L.-L."/>
        </authorList>
    </citation>
    <scope>NUCLEOTIDE SEQUENCE [LARGE SCALE GENOMIC DNA]</scope>
    <source>
        <strain evidence="2 3">CCUG67844</strain>
    </source>
</reference>
<comment type="caution">
    <text evidence="2">The sequence shown here is derived from an EMBL/GenBank/DDBJ whole genome shotgun (WGS) entry which is preliminary data.</text>
</comment>
<name>A0A399R842_9PROT</name>
<keyword evidence="3" id="KW-1185">Reference proteome</keyword>
<evidence type="ECO:0000256" key="1">
    <source>
        <dbReference type="SAM" id="Phobius"/>
    </source>
</evidence>
<dbReference type="AlphaFoldDB" id="A0A399R842"/>
<sequence length="505" mass="53075">MAQTIWPKVKPSFVSSMLAGHSALGLLFAALIYVVCISGTVLVLAQEIDRWENPNAPMMETVEAPILAAALQAGIAEAKAAGVTDYVNVTTPNDGTPNLSVRYVDFATGDEKVFALDETGAIAGERADGFGHFMEHLHFYLHLPHTIGLFVVGLIGVALLSSVWSGVLSHPRIFRDAFRFRRGGTKRLEEADLHNRLSVWGLPFHIVVPLTGAILGLSTLVLGILAMAAFDGDLERAAEVVGGPSVEANEAAMAVPDVLPIIEGLLANHPDASVARLGMRNIGTAGQSVQVDLSTADDLTITDRYIFDGAGTYLGSRGFSDGSLGNQVIGALGPLHFGWWGEGAWAGLIKAAYVILGFALTFITSSGVAIWIARRKAKGKPVPGWEKAWIAAVWGQPVAYAGVALGALAGVPVSDLAVYLLVCLAAFVPAFFISALLLSRILRIASAVGVTLVVLVHVGKHGPFPLDPAAIWMNGLLLVTAGILAATVVRPGEARAHQGRSVAAE</sequence>
<organism evidence="2 3">
    <name type="scientific">Henriciella algicola</name>
    <dbReference type="NCBI Taxonomy" id="1608422"/>
    <lineage>
        <taxon>Bacteria</taxon>
        <taxon>Pseudomonadati</taxon>
        <taxon>Pseudomonadota</taxon>
        <taxon>Alphaproteobacteria</taxon>
        <taxon>Hyphomonadales</taxon>
        <taxon>Hyphomonadaceae</taxon>
        <taxon>Henriciella</taxon>
    </lineage>
</organism>
<feature type="transmembrane region" description="Helical" evidence="1">
    <location>
        <begin position="388"/>
        <end position="410"/>
    </location>
</feature>
<feature type="transmembrane region" description="Helical" evidence="1">
    <location>
        <begin position="206"/>
        <end position="230"/>
    </location>
</feature>